<evidence type="ECO:0000256" key="1">
    <source>
        <dbReference type="ARBA" id="ARBA00022857"/>
    </source>
</evidence>
<keyword evidence="1" id="KW-0521">NADP</keyword>
<accession>A0ABX2EEB0</accession>
<protein>
    <submittedName>
        <fullName evidence="3">NADPH:quinone reductase</fullName>
    </submittedName>
</protein>
<dbReference type="InterPro" id="IPR013149">
    <property type="entry name" value="ADH-like_C"/>
</dbReference>
<reference evidence="3 4" key="1">
    <citation type="submission" date="2020-05" db="EMBL/GenBank/DDBJ databases">
        <title>Aquincola sp. isolate from soil.</title>
        <authorList>
            <person name="Han J."/>
            <person name="Kim D.-U."/>
        </authorList>
    </citation>
    <scope>NUCLEOTIDE SEQUENCE [LARGE SCALE GENOMIC DNA]</scope>
    <source>
        <strain evidence="3 4">S2</strain>
    </source>
</reference>
<dbReference type="Gene3D" id="3.90.180.10">
    <property type="entry name" value="Medium-chain alcohol dehydrogenases, catalytic domain"/>
    <property type="match status" value="1"/>
</dbReference>
<evidence type="ECO:0000313" key="3">
    <source>
        <dbReference type="EMBL" id="NRF66950.1"/>
    </source>
</evidence>
<proteinExistence type="predicted"/>
<dbReference type="SMART" id="SM00829">
    <property type="entry name" value="PKS_ER"/>
    <property type="match status" value="1"/>
</dbReference>
<dbReference type="PANTHER" id="PTHR44154">
    <property type="entry name" value="QUINONE OXIDOREDUCTASE"/>
    <property type="match status" value="1"/>
</dbReference>
<dbReference type="Pfam" id="PF00107">
    <property type="entry name" value="ADH_zinc_N"/>
    <property type="match status" value="1"/>
</dbReference>
<dbReference type="CDD" id="cd08253">
    <property type="entry name" value="zeta_crystallin"/>
    <property type="match status" value="1"/>
</dbReference>
<dbReference type="SUPFAM" id="SSF51735">
    <property type="entry name" value="NAD(P)-binding Rossmann-fold domains"/>
    <property type="match status" value="1"/>
</dbReference>
<dbReference type="InterPro" id="IPR011032">
    <property type="entry name" value="GroES-like_sf"/>
</dbReference>
<name>A0ABX2EEB0_9BURK</name>
<dbReference type="PANTHER" id="PTHR44154:SF1">
    <property type="entry name" value="QUINONE OXIDOREDUCTASE"/>
    <property type="match status" value="1"/>
</dbReference>
<dbReference type="InterPro" id="IPR051603">
    <property type="entry name" value="Zinc-ADH_QOR/CCCR"/>
</dbReference>
<feature type="domain" description="Enoyl reductase (ER)" evidence="2">
    <location>
        <begin position="11"/>
        <end position="325"/>
    </location>
</feature>
<organism evidence="3 4">
    <name type="scientific">Pseudaquabacterium terrae</name>
    <dbReference type="NCBI Taxonomy" id="2732868"/>
    <lineage>
        <taxon>Bacteria</taxon>
        <taxon>Pseudomonadati</taxon>
        <taxon>Pseudomonadota</taxon>
        <taxon>Betaproteobacteria</taxon>
        <taxon>Burkholderiales</taxon>
        <taxon>Sphaerotilaceae</taxon>
        <taxon>Pseudaquabacterium</taxon>
    </lineage>
</organism>
<comment type="caution">
    <text evidence="3">The sequence shown here is derived from an EMBL/GenBank/DDBJ whole genome shotgun (WGS) entry which is preliminary data.</text>
</comment>
<keyword evidence="4" id="KW-1185">Reference proteome</keyword>
<gene>
    <name evidence="3" type="ORF">HLB44_08140</name>
</gene>
<evidence type="ECO:0000313" key="4">
    <source>
        <dbReference type="Proteomes" id="UP000737171"/>
    </source>
</evidence>
<dbReference type="EMBL" id="JABRWJ010000002">
    <property type="protein sequence ID" value="NRF66950.1"/>
    <property type="molecule type" value="Genomic_DNA"/>
</dbReference>
<sequence length="328" mass="34234">MQAAYYERTGAARAVLQVGELPEPAPGPGEVRVRLHCSGVNPSDVKSRAGLRSSVLPFERIVPHSDGAGVIDAVGGGVSPARIGERVWIWNGAWGRANGTAAEWITLPARQAVALPEDTPLEAGACFGIPALTGLHAVQSHGGVQGKTVLVAGGAGAVGHYAVQFARLLGARQVFATVSSAQKAALARSAGADAAIDYRAEDVATRVRDLAGGAGIHRIIEVDIAANGALDAELLRPGGELVVYGSGAREFSLPFFPLIARNLNLHFFIVYNLGEPDRAAAEQTLTRLLTEQRLTHQIAERLPLAQIAAAHELVESGRAIGNVVLTIA</sequence>
<dbReference type="Proteomes" id="UP000737171">
    <property type="component" value="Unassembled WGS sequence"/>
</dbReference>
<dbReference type="InterPro" id="IPR013154">
    <property type="entry name" value="ADH-like_N"/>
</dbReference>
<evidence type="ECO:0000259" key="2">
    <source>
        <dbReference type="SMART" id="SM00829"/>
    </source>
</evidence>
<dbReference type="InterPro" id="IPR020843">
    <property type="entry name" value="ER"/>
</dbReference>
<dbReference type="RefSeq" id="WP_173122043.1">
    <property type="nucleotide sequence ID" value="NZ_JABRWJ010000002.1"/>
</dbReference>
<dbReference type="Gene3D" id="3.40.50.720">
    <property type="entry name" value="NAD(P)-binding Rossmann-like Domain"/>
    <property type="match status" value="1"/>
</dbReference>
<dbReference type="InterPro" id="IPR036291">
    <property type="entry name" value="NAD(P)-bd_dom_sf"/>
</dbReference>
<dbReference type="Pfam" id="PF08240">
    <property type="entry name" value="ADH_N"/>
    <property type="match status" value="1"/>
</dbReference>
<dbReference type="SUPFAM" id="SSF50129">
    <property type="entry name" value="GroES-like"/>
    <property type="match status" value="1"/>
</dbReference>